<dbReference type="EMBL" id="MCGE01000001">
    <property type="protein sequence ID" value="ORZ25391.1"/>
    <property type="molecule type" value="Genomic_DNA"/>
</dbReference>
<protein>
    <submittedName>
        <fullName evidence="2">Uncharacterized protein</fullName>
    </submittedName>
</protein>
<keyword evidence="3" id="KW-1185">Reference proteome</keyword>
<evidence type="ECO:0000313" key="3">
    <source>
        <dbReference type="Proteomes" id="UP000193560"/>
    </source>
</evidence>
<dbReference type="Proteomes" id="UP000193560">
    <property type="component" value="Unassembled WGS sequence"/>
</dbReference>
<feature type="compositionally biased region" description="Low complexity" evidence="1">
    <location>
        <begin position="53"/>
        <end position="69"/>
    </location>
</feature>
<gene>
    <name evidence="2" type="ORF">BCR42DRAFT_400058</name>
</gene>
<evidence type="ECO:0000256" key="1">
    <source>
        <dbReference type="SAM" id="MobiDB-lite"/>
    </source>
</evidence>
<accession>A0A1X2J0S0</accession>
<feature type="compositionally biased region" description="Basic residues" evidence="1">
    <location>
        <begin position="102"/>
        <end position="113"/>
    </location>
</feature>
<organism evidence="2 3">
    <name type="scientific">Absidia repens</name>
    <dbReference type="NCBI Taxonomy" id="90262"/>
    <lineage>
        <taxon>Eukaryota</taxon>
        <taxon>Fungi</taxon>
        <taxon>Fungi incertae sedis</taxon>
        <taxon>Mucoromycota</taxon>
        <taxon>Mucoromycotina</taxon>
        <taxon>Mucoromycetes</taxon>
        <taxon>Mucorales</taxon>
        <taxon>Cunninghamellaceae</taxon>
        <taxon>Absidia</taxon>
    </lineage>
</organism>
<feature type="region of interest" description="Disordered" evidence="1">
    <location>
        <begin position="22"/>
        <end position="136"/>
    </location>
</feature>
<name>A0A1X2J0S0_9FUNG</name>
<dbReference type="AlphaFoldDB" id="A0A1X2J0S0"/>
<evidence type="ECO:0000313" key="2">
    <source>
        <dbReference type="EMBL" id="ORZ25391.1"/>
    </source>
</evidence>
<sequence>MAQYLSFMEDMNVYSENDPMMVALPSSPSPRSAPVMPDSIKKSYQQQFLPIRQQSLPYYQQPSPSSSSPSPLPTPIRKSSISATTRPRRKMKESSPVQSAKQSRRKISAGHRSSKSETNLVMKFKNSSTRQRRYSLGVPKKQEEQDFLNYYYHQFSPPPEQEPISSYYRSCISIILTRLLEYNRRHQKSNFSGHEIVVSLFFIYF</sequence>
<proteinExistence type="predicted"/>
<feature type="compositionally biased region" description="Low complexity" evidence="1">
    <location>
        <begin position="25"/>
        <end position="34"/>
    </location>
</feature>
<comment type="caution">
    <text evidence="2">The sequence shown here is derived from an EMBL/GenBank/DDBJ whole genome shotgun (WGS) entry which is preliminary data.</text>
</comment>
<reference evidence="2 3" key="1">
    <citation type="submission" date="2016-07" db="EMBL/GenBank/DDBJ databases">
        <title>Pervasive Adenine N6-methylation of Active Genes in Fungi.</title>
        <authorList>
            <consortium name="DOE Joint Genome Institute"/>
            <person name="Mondo S.J."/>
            <person name="Dannebaum R.O."/>
            <person name="Kuo R.C."/>
            <person name="Labutti K."/>
            <person name="Haridas S."/>
            <person name="Kuo A."/>
            <person name="Salamov A."/>
            <person name="Ahrendt S.R."/>
            <person name="Lipzen A."/>
            <person name="Sullivan W."/>
            <person name="Andreopoulos W.B."/>
            <person name="Clum A."/>
            <person name="Lindquist E."/>
            <person name="Daum C."/>
            <person name="Ramamoorthy G.K."/>
            <person name="Gryganskyi A."/>
            <person name="Culley D."/>
            <person name="Magnuson J.K."/>
            <person name="James T.Y."/>
            <person name="O'Malley M.A."/>
            <person name="Stajich J.E."/>
            <person name="Spatafora J.W."/>
            <person name="Visel A."/>
            <person name="Grigoriev I.V."/>
        </authorList>
    </citation>
    <scope>NUCLEOTIDE SEQUENCE [LARGE SCALE GENOMIC DNA]</scope>
    <source>
        <strain evidence="2 3">NRRL 1336</strain>
    </source>
</reference>